<dbReference type="InterPro" id="IPR001910">
    <property type="entry name" value="Inosine/uridine_hydrolase_dom"/>
</dbReference>
<gene>
    <name evidence="4" type="ORF">GCM10022263_00690</name>
</gene>
<protein>
    <recommendedName>
        <fullName evidence="3">Inosine/uridine-preferring nucleoside hydrolase domain-containing protein</fullName>
    </recommendedName>
</protein>
<dbReference type="Proteomes" id="UP001500301">
    <property type="component" value="Unassembled WGS sequence"/>
</dbReference>
<dbReference type="EMBL" id="BAABBB010000001">
    <property type="protein sequence ID" value="GAA3516883.1"/>
    <property type="molecule type" value="Genomic_DNA"/>
</dbReference>
<dbReference type="PANTHER" id="PTHR12304">
    <property type="entry name" value="INOSINE-URIDINE PREFERRING NUCLEOSIDE HYDROLASE"/>
    <property type="match status" value="1"/>
</dbReference>
<comment type="caution">
    <text evidence="4">The sequence shown here is derived from an EMBL/GenBank/DDBJ whole genome shotgun (WGS) entry which is preliminary data.</text>
</comment>
<reference evidence="5" key="1">
    <citation type="journal article" date="2019" name="Int. J. Syst. Evol. Microbiol.">
        <title>The Global Catalogue of Microorganisms (GCM) 10K type strain sequencing project: providing services to taxonomists for standard genome sequencing and annotation.</title>
        <authorList>
            <consortium name="The Broad Institute Genomics Platform"/>
            <consortium name="The Broad Institute Genome Sequencing Center for Infectious Disease"/>
            <person name="Wu L."/>
            <person name="Ma J."/>
        </authorList>
    </citation>
    <scope>NUCLEOTIDE SEQUENCE [LARGE SCALE GENOMIC DNA]</scope>
    <source>
        <strain evidence="5">JCM 17460</strain>
    </source>
</reference>
<dbReference type="InterPro" id="IPR023186">
    <property type="entry name" value="IUNH"/>
</dbReference>
<sequence>MRPAALAATLCATLLVACAPAEGDGEPVPPVPPGPLAAAPAKAPDARRVVVDTDLGRDDLLALALLVRHPGVRVEAVTIAATGLVGCADGRPILAALFRDLDAPVPPVACGPGESPSGARPFPAPWRTDSARGSGLDLDVAPVPVVDADAPGLLADLATRAPGLTVVALGPLTNLAELARRDPPAYRDLAGIHAMAGSTQPGRDDGVAEWNAAADPGALAAVLDPALAGAVPVTLVPADAVPPGTPDALAAPVVGRIATPGTLDRWWDLAAAAALLAGLPTQQGAERGTWRTDADGLLTREGDGPVAVIRTVPPAVVEEACAASF</sequence>
<evidence type="ECO:0000256" key="2">
    <source>
        <dbReference type="SAM" id="SignalP"/>
    </source>
</evidence>
<keyword evidence="2" id="KW-0732">Signal</keyword>
<keyword evidence="5" id="KW-1185">Reference proteome</keyword>
<feature type="signal peptide" evidence="2">
    <location>
        <begin position="1"/>
        <end position="23"/>
    </location>
</feature>
<dbReference type="PROSITE" id="PS51257">
    <property type="entry name" value="PROKAR_LIPOPROTEIN"/>
    <property type="match status" value="1"/>
</dbReference>
<accession>A0ABP6UTN7</accession>
<evidence type="ECO:0000259" key="3">
    <source>
        <dbReference type="Pfam" id="PF01156"/>
    </source>
</evidence>
<feature type="region of interest" description="Disordered" evidence="1">
    <location>
        <begin position="23"/>
        <end position="43"/>
    </location>
</feature>
<dbReference type="PANTHER" id="PTHR12304:SF4">
    <property type="entry name" value="URIDINE NUCLEOSIDASE"/>
    <property type="match status" value="1"/>
</dbReference>
<organism evidence="4 5">
    <name type="scientific">Nocardioides daeguensis</name>
    <dbReference type="NCBI Taxonomy" id="908359"/>
    <lineage>
        <taxon>Bacteria</taxon>
        <taxon>Bacillati</taxon>
        <taxon>Actinomycetota</taxon>
        <taxon>Actinomycetes</taxon>
        <taxon>Propionibacteriales</taxon>
        <taxon>Nocardioidaceae</taxon>
        <taxon>Nocardioides</taxon>
    </lineage>
</organism>
<proteinExistence type="predicted"/>
<dbReference type="Pfam" id="PF01156">
    <property type="entry name" value="IU_nuc_hydro"/>
    <property type="match status" value="1"/>
</dbReference>
<evidence type="ECO:0000313" key="4">
    <source>
        <dbReference type="EMBL" id="GAA3516883.1"/>
    </source>
</evidence>
<name>A0ABP6UTN7_9ACTN</name>
<feature type="chain" id="PRO_5046298064" description="Inosine/uridine-preferring nucleoside hydrolase domain-containing protein" evidence="2">
    <location>
        <begin position="24"/>
        <end position="325"/>
    </location>
</feature>
<evidence type="ECO:0000313" key="5">
    <source>
        <dbReference type="Proteomes" id="UP001500301"/>
    </source>
</evidence>
<dbReference type="RefSeq" id="WP_218235422.1">
    <property type="nucleotide sequence ID" value="NZ_BAABBB010000001.1"/>
</dbReference>
<feature type="domain" description="Inosine/uridine-preferring nucleoside hydrolase" evidence="3">
    <location>
        <begin position="49"/>
        <end position="243"/>
    </location>
</feature>
<evidence type="ECO:0000256" key="1">
    <source>
        <dbReference type="SAM" id="MobiDB-lite"/>
    </source>
</evidence>